<proteinExistence type="predicted"/>
<dbReference type="EMBL" id="CP130955">
    <property type="protein sequence ID" value="WLF51490.1"/>
    <property type="molecule type" value="Genomic_DNA"/>
</dbReference>
<geneLocation type="plasmid" evidence="1 2">
    <name>pRho-VOC14-C86</name>
</geneLocation>
<name>A0AAX3YRK0_RHOOP</name>
<evidence type="ECO:0000313" key="1">
    <source>
        <dbReference type="EMBL" id="WLF51490.1"/>
    </source>
</evidence>
<gene>
    <name evidence="1" type="ORF">Q5707_39080</name>
</gene>
<dbReference type="AlphaFoldDB" id="A0AAX3YRK0"/>
<keyword evidence="1" id="KW-0614">Plasmid</keyword>
<dbReference type="RefSeq" id="WP_304710669.1">
    <property type="nucleotide sequence ID" value="NZ_CP130955.1"/>
</dbReference>
<reference evidence="1" key="1">
    <citation type="submission" date="2023-07" db="EMBL/GenBank/DDBJ databases">
        <title>Genomic analysis of Rhodococcus opacus VOC-14 with glycol ethers degradation activity.</title>
        <authorList>
            <person name="Narkevich D.A."/>
            <person name="Hlushen A.M."/>
            <person name="Akhremchuk A.E."/>
            <person name="Sikolenko M.A."/>
            <person name="Valentovich L.N."/>
        </authorList>
    </citation>
    <scope>NUCLEOTIDE SEQUENCE</scope>
    <source>
        <strain evidence="1">VOC-14</strain>
        <plasmid evidence="1">pRho-VOC14-C86</plasmid>
    </source>
</reference>
<evidence type="ECO:0000313" key="2">
    <source>
        <dbReference type="Proteomes" id="UP001231166"/>
    </source>
</evidence>
<dbReference type="Proteomes" id="UP001231166">
    <property type="component" value="Plasmid pRho-VOC14-C86"/>
</dbReference>
<protein>
    <submittedName>
        <fullName evidence="1">Uncharacterized protein</fullName>
    </submittedName>
</protein>
<accession>A0AAX3YRK0</accession>
<organism evidence="1 2">
    <name type="scientific">Rhodococcus opacus</name>
    <name type="common">Nocardia opaca</name>
    <dbReference type="NCBI Taxonomy" id="37919"/>
    <lineage>
        <taxon>Bacteria</taxon>
        <taxon>Bacillati</taxon>
        <taxon>Actinomycetota</taxon>
        <taxon>Actinomycetes</taxon>
        <taxon>Mycobacteriales</taxon>
        <taxon>Nocardiaceae</taxon>
        <taxon>Rhodococcus</taxon>
    </lineage>
</organism>
<sequence length="150" mass="17055">MTGSANDAKKDWYRFDARDNPIGARPELTIEMGERTEHPYHQVTLNQFLRHAQTYFGADVDENTLANTTPPQPPAKSQLDEANEWLMREDNESAGLSNEDLAVAQLRKLIEVASPNVDAAREILDSPGGRQLLREISAKQPWRQYINRRP</sequence>